<proteinExistence type="predicted"/>
<feature type="non-terminal residue" evidence="1">
    <location>
        <position position="61"/>
    </location>
</feature>
<evidence type="ECO:0000313" key="2">
    <source>
        <dbReference type="Proteomes" id="UP000054018"/>
    </source>
</evidence>
<accession>A0A0C9Y5S0</accession>
<dbReference type="SUPFAM" id="SSF75615">
    <property type="entry name" value="Siroheme synthase middle domains-like"/>
    <property type="match status" value="1"/>
</dbReference>
<dbReference type="OrthoDB" id="508204at2759"/>
<reference evidence="1 2" key="1">
    <citation type="submission" date="2014-04" db="EMBL/GenBank/DDBJ databases">
        <authorList>
            <consortium name="DOE Joint Genome Institute"/>
            <person name="Kuo A."/>
            <person name="Kohler A."/>
            <person name="Costa M.D."/>
            <person name="Nagy L.G."/>
            <person name="Floudas D."/>
            <person name="Copeland A."/>
            <person name="Barry K.W."/>
            <person name="Cichocki N."/>
            <person name="Veneault-Fourrey C."/>
            <person name="LaButti K."/>
            <person name="Lindquist E.A."/>
            <person name="Lipzen A."/>
            <person name="Lundell T."/>
            <person name="Morin E."/>
            <person name="Murat C."/>
            <person name="Sun H."/>
            <person name="Tunlid A."/>
            <person name="Henrissat B."/>
            <person name="Grigoriev I.V."/>
            <person name="Hibbett D.S."/>
            <person name="Martin F."/>
            <person name="Nordberg H.P."/>
            <person name="Cantor M.N."/>
            <person name="Hua S.X."/>
        </authorList>
    </citation>
    <scope>NUCLEOTIDE SEQUENCE [LARGE SCALE GENOMIC DNA]</scope>
    <source>
        <strain evidence="1 2">441</strain>
    </source>
</reference>
<dbReference type="EMBL" id="KN834091">
    <property type="protein sequence ID" value="KIK12346.1"/>
    <property type="molecule type" value="Genomic_DNA"/>
</dbReference>
<reference evidence="2" key="2">
    <citation type="submission" date="2015-01" db="EMBL/GenBank/DDBJ databases">
        <title>Evolutionary Origins and Diversification of the Mycorrhizal Mutualists.</title>
        <authorList>
            <consortium name="DOE Joint Genome Institute"/>
            <consortium name="Mycorrhizal Genomics Consortium"/>
            <person name="Kohler A."/>
            <person name="Kuo A."/>
            <person name="Nagy L.G."/>
            <person name="Floudas D."/>
            <person name="Copeland A."/>
            <person name="Barry K.W."/>
            <person name="Cichocki N."/>
            <person name="Veneault-Fourrey C."/>
            <person name="LaButti K."/>
            <person name="Lindquist E.A."/>
            <person name="Lipzen A."/>
            <person name="Lundell T."/>
            <person name="Morin E."/>
            <person name="Murat C."/>
            <person name="Riley R."/>
            <person name="Ohm R."/>
            <person name="Sun H."/>
            <person name="Tunlid A."/>
            <person name="Henrissat B."/>
            <person name="Grigoriev I.V."/>
            <person name="Hibbett D.S."/>
            <person name="Martin F."/>
        </authorList>
    </citation>
    <scope>NUCLEOTIDE SEQUENCE [LARGE SCALE GENOMIC DNA]</scope>
    <source>
        <strain evidence="2">441</strain>
    </source>
</reference>
<dbReference type="AlphaFoldDB" id="A0A0C9Y5S0"/>
<feature type="non-terminal residue" evidence="1">
    <location>
        <position position="1"/>
    </location>
</feature>
<gene>
    <name evidence="1" type="ORF">PISMIDRAFT_63469</name>
</gene>
<name>A0A0C9Y5S0_9AGAM</name>
<sequence length="61" mass="6379">FASTRRFVNPSTGAKSSMQLDVTANGEGCRVASRIRREAVAALPKEVGGAVICIGQLGRFA</sequence>
<evidence type="ECO:0000313" key="1">
    <source>
        <dbReference type="EMBL" id="KIK12346.1"/>
    </source>
</evidence>
<dbReference type="STRING" id="765257.A0A0C9Y5S0"/>
<dbReference type="Proteomes" id="UP000054018">
    <property type="component" value="Unassembled WGS sequence"/>
</dbReference>
<keyword evidence="2" id="KW-1185">Reference proteome</keyword>
<protein>
    <submittedName>
        <fullName evidence="1">Unplaced genomic scaffold scaffold_407, whole genome shotgun sequence</fullName>
    </submittedName>
</protein>
<organism evidence="1 2">
    <name type="scientific">Pisolithus microcarpus 441</name>
    <dbReference type="NCBI Taxonomy" id="765257"/>
    <lineage>
        <taxon>Eukaryota</taxon>
        <taxon>Fungi</taxon>
        <taxon>Dikarya</taxon>
        <taxon>Basidiomycota</taxon>
        <taxon>Agaricomycotina</taxon>
        <taxon>Agaricomycetes</taxon>
        <taxon>Agaricomycetidae</taxon>
        <taxon>Boletales</taxon>
        <taxon>Sclerodermatineae</taxon>
        <taxon>Pisolithaceae</taxon>
        <taxon>Pisolithus</taxon>
    </lineage>
</organism>
<dbReference type="HOGENOM" id="CLU_2929085_0_0_1"/>